<dbReference type="Proteomes" id="UP000315003">
    <property type="component" value="Chromosome"/>
</dbReference>
<gene>
    <name evidence="1" type="ORF">SV7mr_52400</name>
</gene>
<evidence type="ECO:0000313" key="2">
    <source>
        <dbReference type="Proteomes" id="UP000315003"/>
    </source>
</evidence>
<keyword evidence="2" id="KW-1185">Reference proteome</keyword>
<name>A0A517T2T4_9BACT</name>
<accession>A0A517T2T4</accession>
<proteinExistence type="predicted"/>
<reference evidence="1 2" key="1">
    <citation type="submission" date="2019-02" db="EMBL/GenBank/DDBJ databases">
        <title>Deep-cultivation of Planctomycetes and their phenomic and genomic characterization uncovers novel biology.</title>
        <authorList>
            <person name="Wiegand S."/>
            <person name="Jogler M."/>
            <person name="Boedeker C."/>
            <person name="Pinto D."/>
            <person name="Vollmers J."/>
            <person name="Rivas-Marin E."/>
            <person name="Kohn T."/>
            <person name="Peeters S.H."/>
            <person name="Heuer A."/>
            <person name="Rast P."/>
            <person name="Oberbeckmann S."/>
            <person name="Bunk B."/>
            <person name="Jeske O."/>
            <person name="Meyerdierks A."/>
            <person name="Storesund J.E."/>
            <person name="Kallscheuer N."/>
            <person name="Luecker S."/>
            <person name="Lage O.M."/>
            <person name="Pohl T."/>
            <person name="Merkel B.J."/>
            <person name="Hornburger P."/>
            <person name="Mueller R.-W."/>
            <person name="Bruemmer F."/>
            <person name="Labrenz M."/>
            <person name="Spormann A.M."/>
            <person name="Op den Camp H."/>
            <person name="Overmann J."/>
            <person name="Amann R."/>
            <person name="Jetten M.S.M."/>
            <person name="Mascher T."/>
            <person name="Medema M.H."/>
            <person name="Devos D.P."/>
            <person name="Kaster A.-K."/>
            <person name="Ovreas L."/>
            <person name="Rohde M."/>
            <person name="Galperin M.Y."/>
            <person name="Jogler C."/>
        </authorList>
    </citation>
    <scope>NUCLEOTIDE SEQUENCE [LARGE SCALE GENOMIC DNA]</scope>
    <source>
        <strain evidence="1 2">SV_7m_r</strain>
    </source>
</reference>
<organism evidence="1 2">
    <name type="scientific">Stieleria bergensis</name>
    <dbReference type="NCBI Taxonomy" id="2528025"/>
    <lineage>
        <taxon>Bacteria</taxon>
        <taxon>Pseudomonadati</taxon>
        <taxon>Planctomycetota</taxon>
        <taxon>Planctomycetia</taxon>
        <taxon>Pirellulales</taxon>
        <taxon>Pirellulaceae</taxon>
        <taxon>Stieleria</taxon>
    </lineage>
</organism>
<evidence type="ECO:0000313" key="1">
    <source>
        <dbReference type="EMBL" id="QDT62690.1"/>
    </source>
</evidence>
<dbReference type="AlphaFoldDB" id="A0A517T2T4"/>
<sequence>MRAVWSQQRLVACIALESYIVNSRSSNQSMGQVNVIYLCEREIGSDNTEIGFPSIDGCRAIVLGTAGGLYGLHLNGSLNGTKLDALANFVNGAAVTIMYVACNQNSGARDIEEVAQVAARFGCANATYWLTTGFPGSSAYIDFMLVPGNKCVIQARAWNEAADNVPANKSGYAAGANRAMANGGAPGQMYAGLSRAGMTTYYPIKLNL</sequence>
<protein>
    <submittedName>
        <fullName evidence="1">Uncharacterized protein</fullName>
    </submittedName>
</protein>
<dbReference type="EMBL" id="CP036272">
    <property type="protein sequence ID" value="QDT62690.1"/>
    <property type="molecule type" value="Genomic_DNA"/>
</dbReference>